<dbReference type="EMBL" id="QZCG01000002">
    <property type="protein sequence ID" value="RJE88279.1"/>
    <property type="molecule type" value="Genomic_DNA"/>
</dbReference>
<dbReference type="Pfam" id="PF01266">
    <property type="entry name" value="DAO"/>
    <property type="match status" value="1"/>
</dbReference>
<dbReference type="OrthoDB" id="9806601at2"/>
<dbReference type="SUPFAM" id="SSF51905">
    <property type="entry name" value="FAD/NAD(P)-binding domain"/>
    <property type="match status" value="1"/>
</dbReference>
<name>A0A418T512_9RHOB</name>
<gene>
    <name evidence="3" type="ORF">D3P04_04825</name>
</gene>
<accession>A0A418T512</accession>
<dbReference type="Gene3D" id="3.50.50.60">
    <property type="entry name" value="FAD/NAD(P)-binding domain"/>
    <property type="match status" value="1"/>
</dbReference>
<sequence length="424" mass="45642">MTDLSAPAQFPPYALTAPPAPETRPLQGDIQADIALVGAGFTGLIAARELARRGANVVLIEASEIGTGGSGRNHGQCIPVFGYLDPKILPQKGCDLLRDAGRLVFDDIARDRIECEAVQLGTLAAAHSSSGLNRSRKAHAKYAALGKSGDYLSRGAVAELTGNDRFLGGWVHRDGGHLNPLAYARGLARAATEAGAIIHTNSPITSLRRDGDRWLLGTPEGSVSAASAGFATDAYPTGAVPESFRKSSVIMHSYGLASRPLNAEQRAGVMPSGMNFGDTHRDPMFFRIDQQGRLITGGLVELRRGRNSAYTKEFMTRRLTGLYPVLAGLEWDHHWRGRLTVSSEQRPQLYELGPRLWGLSGYTGRGVPTSAVMGRVLASALIDPAEAAELWTIRRPARIPLRHLIGATVQTCRGPLNKLRDMLE</sequence>
<evidence type="ECO:0000313" key="3">
    <source>
        <dbReference type="EMBL" id="RJE88279.1"/>
    </source>
</evidence>
<protein>
    <submittedName>
        <fullName evidence="3">FAD-binding oxidoreductase</fullName>
    </submittedName>
</protein>
<dbReference type="Gene3D" id="3.30.9.10">
    <property type="entry name" value="D-Amino Acid Oxidase, subunit A, domain 2"/>
    <property type="match status" value="1"/>
</dbReference>
<dbReference type="PANTHER" id="PTHR13847:SF281">
    <property type="entry name" value="FAD DEPENDENT OXIDOREDUCTASE DOMAIN-CONTAINING PROTEIN"/>
    <property type="match status" value="1"/>
</dbReference>
<dbReference type="GO" id="GO:0005737">
    <property type="term" value="C:cytoplasm"/>
    <property type="evidence" value="ECO:0007669"/>
    <property type="project" value="TreeGrafter"/>
</dbReference>
<dbReference type="InterPro" id="IPR036188">
    <property type="entry name" value="FAD/NAD-bd_sf"/>
</dbReference>
<dbReference type="RefSeq" id="WP_119746541.1">
    <property type="nucleotide sequence ID" value="NZ_QZCG01000002.1"/>
</dbReference>
<keyword evidence="1" id="KW-0560">Oxidoreductase</keyword>
<proteinExistence type="predicted"/>
<organism evidence="3 4">
    <name type="scientific">Paracoccus onubensis</name>
    <dbReference type="NCBI Taxonomy" id="1675788"/>
    <lineage>
        <taxon>Bacteria</taxon>
        <taxon>Pseudomonadati</taxon>
        <taxon>Pseudomonadota</taxon>
        <taxon>Alphaproteobacteria</taxon>
        <taxon>Rhodobacterales</taxon>
        <taxon>Paracoccaceae</taxon>
        <taxon>Paracoccus</taxon>
    </lineage>
</organism>
<feature type="domain" description="FAD dependent oxidoreductase" evidence="2">
    <location>
        <begin position="33"/>
        <end position="379"/>
    </location>
</feature>
<dbReference type="AlphaFoldDB" id="A0A418T512"/>
<dbReference type="Proteomes" id="UP000284202">
    <property type="component" value="Unassembled WGS sequence"/>
</dbReference>
<evidence type="ECO:0000259" key="2">
    <source>
        <dbReference type="Pfam" id="PF01266"/>
    </source>
</evidence>
<dbReference type="GO" id="GO:0016491">
    <property type="term" value="F:oxidoreductase activity"/>
    <property type="evidence" value="ECO:0007669"/>
    <property type="project" value="UniProtKB-KW"/>
</dbReference>
<reference evidence="4" key="1">
    <citation type="submission" date="2018-09" db="EMBL/GenBank/DDBJ databases">
        <title>Acidovorax cavernicola nov. sp. isolated from Gruta de las Maravillas (Aracena, Spain).</title>
        <authorList>
            <person name="Jurado V."/>
            <person name="Gutierrez-Patricio S."/>
            <person name="Gonzalez-Pimentel J.L."/>
            <person name="Miller A.Z."/>
            <person name="Laiz L."/>
            <person name="Saiz-Jimenez C."/>
        </authorList>
    </citation>
    <scope>NUCLEOTIDE SEQUENCE [LARGE SCALE GENOMIC DNA]</scope>
    <source>
        <strain evidence="4">1011MAR3C25</strain>
    </source>
</reference>
<dbReference type="InterPro" id="IPR006076">
    <property type="entry name" value="FAD-dep_OxRdtase"/>
</dbReference>
<dbReference type="PANTHER" id="PTHR13847">
    <property type="entry name" value="SARCOSINE DEHYDROGENASE-RELATED"/>
    <property type="match status" value="1"/>
</dbReference>
<keyword evidence="4" id="KW-1185">Reference proteome</keyword>
<evidence type="ECO:0000313" key="4">
    <source>
        <dbReference type="Proteomes" id="UP000284202"/>
    </source>
</evidence>
<comment type="caution">
    <text evidence="3">The sequence shown here is derived from an EMBL/GenBank/DDBJ whole genome shotgun (WGS) entry which is preliminary data.</text>
</comment>
<evidence type="ECO:0000256" key="1">
    <source>
        <dbReference type="ARBA" id="ARBA00023002"/>
    </source>
</evidence>